<evidence type="ECO:0000259" key="1">
    <source>
        <dbReference type="Pfam" id="PF13349"/>
    </source>
</evidence>
<organism evidence="2 3">
    <name type="scientific">Tumebacillus lipolyticus</name>
    <dbReference type="NCBI Taxonomy" id="1280370"/>
    <lineage>
        <taxon>Bacteria</taxon>
        <taxon>Bacillati</taxon>
        <taxon>Bacillota</taxon>
        <taxon>Bacilli</taxon>
        <taxon>Bacillales</taxon>
        <taxon>Alicyclobacillaceae</taxon>
        <taxon>Tumebacillus</taxon>
    </lineage>
</organism>
<protein>
    <submittedName>
        <fullName evidence="2">DUF4097 family beta strand repeat-containing protein</fullName>
    </submittedName>
</protein>
<dbReference type="Pfam" id="PF13349">
    <property type="entry name" value="DUF4097"/>
    <property type="match status" value="1"/>
</dbReference>
<dbReference type="RefSeq" id="WP_386045054.1">
    <property type="nucleotide sequence ID" value="NZ_JBHUIO010000005.1"/>
</dbReference>
<dbReference type="PANTHER" id="PTHR34094:SF1">
    <property type="entry name" value="PROTEIN FAM185A"/>
    <property type="match status" value="1"/>
</dbReference>
<dbReference type="Gene3D" id="2.160.20.120">
    <property type="match status" value="1"/>
</dbReference>
<gene>
    <name evidence="2" type="ORF">ACFSOY_06795</name>
</gene>
<dbReference type="PANTHER" id="PTHR34094">
    <property type="match status" value="1"/>
</dbReference>
<feature type="domain" description="DUF4097" evidence="1">
    <location>
        <begin position="48"/>
        <end position="311"/>
    </location>
</feature>
<dbReference type="Proteomes" id="UP001597343">
    <property type="component" value="Unassembled WGS sequence"/>
</dbReference>
<reference evidence="3" key="1">
    <citation type="journal article" date="2019" name="Int. J. Syst. Evol. Microbiol.">
        <title>The Global Catalogue of Microorganisms (GCM) 10K type strain sequencing project: providing services to taxonomists for standard genome sequencing and annotation.</title>
        <authorList>
            <consortium name="The Broad Institute Genomics Platform"/>
            <consortium name="The Broad Institute Genome Sequencing Center for Infectious Disease"/>
            <person name="Wu L."/>
            <person name="Ma J."/>
        </authorList>
    </citation>
    <scope>NUCLEOTIDE SEQUENCE [LARGE SCALE GENOMIC DNA]</scope>
    <source>
        <strain evidence="3">CGMCC 1.13574</strain>
    </source>
</reference>
<proteinExistence type="predicted"/>
<comment type="caution">
    <text evidence="2">The sequence shown here is derived from an EMBL/GenBank/DDBJ whole genome shotgun (WGS) entry which is preliminary data.</text>
</comment>
<accession>A0ABW4ZWX2</accession>
<dbReference type="InterPro" id="IPR025164">
    <property type="entry name" value="Toastrack_DUF4097"/>
</dbReference>
<sequence length="314" mass="33731">MKATRIAVASVLGVLVLGGVISSLFLFNQETRNYDEHKTVEGEKVASVQISTSSTDVNLLKSNDDQIHVDFTGQVKNGGFGGGDYQVNTALSGDVLKVEVEREWSFQIGFTNERNLRLDVRLPEKVFNELAVSTSSGDIEAKGLKAETVVLRSSSGDIQGGDIQGKSLKFRTSSGDMQLQNLIGRLYAETSSGQVGLRKWTGESLEAESSSGDLLMSDLTGKVKANSTSGELRIGMSALQENIDLSTSSGNVEVRLPSNSYMKLNFRSSSGEANVEFPMQISRQEKGSFIAEIGTGGPSVRVDTSSGDLRVIQD</sequence>
<dbReference type="EMBL" id="JBHUIO010000005">
    <property type="protein sequence ID" value="MFD2169700.1"/>
    <property type="molecule type" value="Genomic_DNA"/>
</dbReference>
<name>A0ABW4ZWX2_9BACL</name>
<evidence type="ECO:0000313" key="3">
    <source>
        <dbReference type="Proteomes" id="UP001597343"/>
    </source>
</evidence>
<keyword evidence="3" id="KW-1185">Reference proteome</keyword>
<evidence type="ECO:0000313" key="2">
    <source>
        <dbReference type="EMBL" id="MFD2169700.1"/>
    </source>
</evidence>